<name>A0A3L6E1I1_MAIZE</name>
<evidence type="ECO:0000256" key="1">
    <source>
        <dbReference type="SAM" id="MobiDB-lite"/>
    </source>
</evidence>
<evidence type="ECO:0000313" key="2">
    <source>
        <dbReference type="EMBL" id="PWZ14635.1"/>
    </source>
</evidence>
<dbReference type="GO" id="GO:0048367">
    <property type="term" value="P:shoot system development"/>
    <property type="evidence" value="ECO:0007669"/>
    <property type="project" value="InterPro"/>
</dbReference>
<dbReference type="GO" id="GO:0009910">
    <property type="term" value="P:negative regulation of flower development"/>
    <property type="evidence" value="ECO:0007669"/>
    <property type="project" value="InterPro"/>
</dbReference>
<gene>
    <name evidence="2" type="ORF">Zm00014a_021998</name>
</gene>
<reference evidence="2" key="1">
    <citation type="journal article" date="2018" name="Nat. Genet.">
        <title>Extensive intraspecific gene order and gene structural variations between Mo17 and other maize genomes.</title>
        <authorList>
            <person name="Sun S."/>
            <person name="Zhou Y."/>
            <person name="Chen J."/>
            <person name="Shi J."/>
            <person name="Zhao H."/>
            <person name="Zhao H."/>
            <person name="Song W."/>
            <person name="Zhang M."/>
            <person name="Cui Y."/>
            <person name="Dong X."/>
            <person name="Liu H."/>
            <person name="Ma X."/>
            <person name="Jiao Y."/>
            <person name="Wang B."/>
            <person name="Wei X."/>
            <person name="Stein J.C."/>
            <person name="Glaubitz J.C."/>
            <person name="Lu F."/>
            <person name="Yu G."/>
            <person name="Liang C."/>
            <person name="Fengler K."/>
            <person name="Li B."/>
            <person name="Rafalski A."/>
            <person name="Schnable P.S."/>
            <person name="Ware D.H."/>
            <person name="Buckler E.S."/>
            <person name="Lai J."/>
        </authorList>
    </citation>
    <scope>NUCLEOTIDE SEQUENCE [LARGE SCALE GENOMIC DNA]</scope>
    <source>
        <tissue evidence="2">Seedling</tissue>
    </source>
</reference>
<dbReference type="InterPro" id="IPR034583">
    <property type="entry name" value="EMF1"/>
</dbReference>
<feature type="region of interest" description="Disordered" evidence="1">
    <location>
        <begin position="409"/>
        <end position="428"/>
    </location>
</feature>
<sequence length="428" mass="47913">MFSCTTNRRKLDIAKSSKQHVDGLKAALVLLPILDDSYTPGVPPASHHDHVAYVKLDEVHDLVGLQIDLDGVDGLDERVGVAGDKSLVENLMKTIAKSSKKFHMPQSLYKYVTIVQSPNTCTTNQQVDEIQSRAVKNKAKYTGVDKLEDGSSLMNWLKSTNKEVRTKKKDSEHKNLDSSSISRSYPDIVASNDMHHDFLPSVGDVGQANVPSTTSAKHGNGNPQNDKLEQNMQKMDGLCENESRNLKQRFFSNEKSTILLKRKVLSTSVVHDENIENSNIKRDMLRSVDLPQKEPEVSVQRYLAKVSLGKQKIQNVSGLHKKNIPKNKKGKQKVHEKQNVIDDFPMDIVELLARNQHERQLMTDTNSLENCHTQPKVAQVDCAAFAAKGCPTNASNEFNTNFQKSLASESKQKSLQSVKQRENHFCDS</sequence>
<comment type="caution">
    <text evidence="2">The sequence shown here is derived from an EMBL/GenBank/DDBJ whole genome shotgun (WGS) entry which is preliminary data.</text>
</comment>
<organism evidence="2">
    <name type="scientific">Zea mays</name>
    <name type="common">Maize</name>
    <dbReference type="NCBI Taxonomy" id="4577"/>
    <lineage>
        <taxon>Eukaryota</taxon>
        <taxon>Viridiplantae</taxon>
        <taxon>Streptophyta</taxon>
        <taxon>Embryophyta</taxon>
        <taxon>Tracheophyta</taxon>
        <taxon>Spermatophyta</taxon>
        <taxon>Magnoliopsida</taxon>
        <taxon>Liliopsida</taxon>
        <taxon>Poales</taxon>
        <taxon>Poaceae</taxon>
        <taxon>PACMAD clade</taxon>
        <taxon>Panicoideae</taxon>
        <taxon>Andropogonodae</taxon>
        <taxon>Andropogoneae</taxon>
        <taxon>Tripsacinae</taxon>
        <taxon>Zea</taxon>
    </lineage>
</organism>
<dbReference type="PANTHER" id="PTHR35504:SF1">
    <property type="entry name" value="PROTEIN EMBRYONIC FLOWER 1"/>
    <property type="match status" value="1"/>
</dbReference>
<feature type="region of interest" description="Disordered" evidence="1">
    <location>
        <begin position="201"/>
        <end position="228"/>
    </location>
</feature>
<feature type="compositionally biased region" description="Polar residues" evidence="1">
    <location>
        <begin position="409"/>
        <end position="418"/>
    </location>
</feature>
<protein>
    <submittedName>
        <fullName evidence="2">Uncharacterized protein</fullName>
    </submittedName>
</protein>
<proteinExistence type="predicted"/>
<dbReference type="AlphaFoldDB" id="A0A3L6E1I1"/>
<dbReference type="EMBL" id="NCVQ01000008">
    <property type="protein sequence ID" value="PWZ14635.1"/>
    <property type="molecule type" value="Genomic_DNA"/>
</dbReference>
<feature type="compositionally biased region" description="Polar residues" evidence="1">
    <location>
        <begin position="209"/>
        <end position="228"/>
    </location>
</feature>
<dbReference type="ExpressionAtlas" id="A0A3L6E1I1">
    <property type="expression patterns" value="baseline"/>
</dbReference>
<dbReference type="Proteomes" id="UP000251960">
    <property type="component" value="Chromosome 7"/>
</dbReference>
<feature type="compositionally biased region" description="Basic and acidic residues" evidence="1">
    <location>
        <begin position="419"/>
        <end position="428"/>
    </location>
</feature>
<accession>A0A3L6E1I1</accession>
<dbReference type="PANTHER" id="PTHR35504">
    <property type="entry name" value="PROTEIN EMBRYONIC FLOWER 1"/>
    <property type="match status" value="1"/>
</dbReference>
<dbReference type="GO" id="GO:0045892">
    <property type="term" value="P:negative regulation of DNA-templated transcription"/>
    <property type="evidence" value="ECO:0007669"/>
    <property type="project" value="InterPro"/>
</dbReference>